<protein>
    <submittedName>
        <fullName evidence="4">D-alanyl-D-alanine carboxypeptidase/D-alanyl-D-alanine-endopeptidase (Penicillin-binding protein 4)</fullName>
    </submittedName>
</protein>
<keyword evidence="5" id="KW-1185">Reference proteome</keyword>
<keyword evidence="2" id="KW-0378">Hydrolase</keyword>
<dbReference type="SUPFAM" id="SSF56601">
    <property type="entry name" value="beta-lactamase/transpeptidase-like"/>
    <property type="match status" value="1"/>
</dbReference>
<dbReference type="PANTHER" id="PTHR30023">
    <property type="entry name" value="D-ALANYL-D-ALANINE CARBOXYPEPTIDASE"/>
    <property type="match status" value="1"/>
</dbReference>
<dbReference type="Gene3D" id="3.50.80.20">
    <property type="entry name" value="D-Ala-D-Ala carboxypeptidase C, peptidase S13"/>
    <property type="match status" value="1"/>
</dbReference>
<feature type="chain" id="PRO_5018981502" evidence="3">
    <location>
        <begin position="24"/>
        <end position="485"/>
    </location>
</feature>
<dbReference type="InterPro" id="IPR000667">
    <property type="entry name" value="Peptidase_S13"/>
</dbReference>
<dbReference type="Gene3D" id="3.40.710.10">
    <property type="entry name" value="DD-peptidase/beta-lactamase superfamily"/>
    <property type="match status" value="1"/>
</dbReference>
<dbReference type="GO" id="GO:0006508">
    <property type="term" value="P:proteolysis"/>
    <property type="evidence" value="ECO:0007669"/>
    <property type="project" value="InterPro"/>
</dbReference>
<gene>
    <name evidence="4" type="ORF">BC643_3876</name>
</gene>
<dbReference type="GO" id="GO:0000270">
    <property type="term" value="P:peptidoglycan metabolic process"/>
    <property type="evidence" value="ECO:0007669"/>
    <property type="project" value="TreeGrafter"/>
</dbReference>
<evidence type="ECO:0000256" key="1">
    <source>
        <dbReference type="ARBA" id="ARBA00006096"/>
    </source>
</evidence>
<dbReference type="NCBIfam" id="TIGR00666">
    <property type="entry name" value="PBP4"/>
    <property type="match status" value="1"/>
</dbReference>
<dbReference type="RefSeq" id="WP_120274885.1">
    <property type="nucleotide sequence ID" value="NZ_RAPN01000003.1"/>
</dbReference>
<organism evidence="4 5">
    <name type="scientific">Mangrovibacterium diazotrophicum</name>
    <dbReference type="NCBI Taxonomy" id="1261403"/>
    <lineage>
        <taxon>Bacteria</taxon>
        <taxon>Pseudomonadati</taxon>
        <taxon>Bacteroidota</taxon>
        <taxon>Bacteroidia</taxon>
        <taxon>Marinilabiliales</taxon>
        <taxon>Prolixibacteraceae</taxon>
        <taxon>Mangrovibacterium</taxon>
    </lineage>
</organism>
<dbReference type="PRINTS" id="PR00922">
    <property type="entry name" value="DADACBPTASE3"/>
</dbReference>
<keyword evidence="3" id="KW-0732">Signal</keyword>
<evidence type="ECO:0000256" key="3">
    <source>
        <dbReference type="SAM" id="SignalP"/>
    </source>
</evidence>
<keyword evidence="4" id="KW-0645">Protease</keyword>
<dbReference type="Proteomes" id="UP000283387">
    <property type="component" value="Unassembled WGS sequence"/>
</dbReference>
<dbReference type="PANTHER" id="PTHR30023:SF0">
    <property type="entry name" value="PENICILLIN-SENSITIVE CARBOXYPEPTIDASE A"/>
    <property type="match status" value="1"/>
</dbReference>
<accession>A0A419VXG4</accession>
<comment type="caution">
    <text evidence="4">The sequence shown here is derived from an EMBL/GenBank/DDBJ whole genome shotgun (WGS) entry which is preliminary data.</text>
</comment>
<reference evidence="4 5" key="1">
    <citation type="submission" date="2018-09" db="EMBL/GenBank/DDBJ databases">
        <title>Genomic Encyclopedia of Archaeal and Bacterial Type Strains, Phase II (KMG-II): from individual species to whole genera.</title>
        <authorList>
            <person name="Goeker M."/>
        </authorList>
    </citation>
    <scope>NUCLEOTIDE SEQUENCE [LARGE SCALE GENOMIC DNA]</scope>
    <source>
        <strain evidence="4 5">DSM 27148</strain>
    </source>
</reference>
<feature type="signal peptide" evidence="3">
    <location>
        <begin position="1"/>
        <end position="23"/>
    </location>
</feature>
<sequence length="485" mass="53848">MKQYPRLALLALLICLLPTFVTAQEKESVQHIFDEWSKTSVLDQASIGFYAIDAKTGELLGASTPQLSMAPASILKLITTSTALELLGADYQFETKLAYIGKLSGDTLNGDLVIVAGGDPALGSKYFKDYKPYQNFVGHWAEVIEKLGIKHITGNLIIDSSVYDDQSIPATWIWEDMGNYYGAGVFGLSAYDNTYVIHFSSPATAGEQTRIEYTLPVLPNVDFDNRVLSSDENRDQAYVFGSPLDTKRVIRGTIPKDRTDFAVKASIPDPPLLVGTQLMQELALKQIDMSGEVRCDIVEKPEGLVTVSTIKSPRLSQIIDVTNHESVNLFAEHFLKHMAYVTTGLGTTETGIDLVTEFWKQKGMDTKGLFMEDGSGLSRFNTISAKQMVFMLNYMKNESVNSEAFFNSLPTVPNGTLWYFNQNNFPRQALRAKSGSMTRVRSFAGQLKTQSKRTVLFAILLNNFSCSQSQAIKTIEQLLVDIEHQ</sequence>
<evidence type="ECO:0000313" key="4">
    <source>
        <dbReference type="EMBL" id="RKD87869.1"/>
    </source>
</evidence>
<dbReference type="GO" id="GO:0004185">
    <property type="term" value="F:serine-type carboxypeptidase activity"/>
    <property type="evidence" value="ECO:0007669"/>
    <property type="project" value="InterPro"/>
</dbReference>
<keyword evidence="4" id="KW-0121">Carboxypeptidase</keyword>
<evidence type="ECO:0000313" key="5">
    <source>
        <dbReference type="Proteomes" id="UP000283387"/>
    </source>
</evidence>
<comment type="similarity">
    <text evidence="1">Belongs to the peptidase S13 family.</text>
</comment>
<name>A0A419VXG4_9BACT</name>
<dbReference type="AlphaFoldDB" id="A0A419VXG4"/>
<dbReference type="OrthoDB" id="9802627at2"/>
<dbReference type="Pfam" id="PF02113">
    <property type="entry name" value="Peptidase_S13"/>
    <property type="match status" value="1"/>
</dbReference>
<evidence type="ECO:0000256" key="2">
    <source>
        <dbReference type="ARBA" id="ARBA00022801"/>
    </source>
</evidence>
<dbReference type="EMBL" id="RAPN01000003">
    <property type="protein sequence ID" value="RKD87869.1"/>
    <property type="molecule type" value="Genomic_DNA"/>
</dbReference>
<proteinExistence type="inferred from homology"/>
<dbReference type="InterPro" id="IPR012338">
    <property type="entry name" value="Beta-lactam/transpept-like"/>
</dbReference>